<dbReference type="EMBL" id="BK016161">
    <property type="protein sequence ID" value="DAF99235.1"/>
    <property type="molecule type" value="Genomic_DNA"/>
</dbReference>
<feature type="domain" description="DUF7841" evidence="1">
    <location>
        <begin position="48"/>
        <end position="147"/>
    </location>
</feature>
<proteinExistence type="predicted"/>
<dbReference type="Pfam" id="PF25223">
    <property type="entry name" value="DUF7841"/>
    <property type="match status" value="1"/>
</dbReference>
<sequence>MVKIMHKYDHYAEHIDGDKLKEEQVDDIVCCALEKIKVIDEEDYEAIMMKIHCIAYGPHFDEHLAKKAVSEMKNVDGTTGEHWTVEETTRVMDQNGVHANKYDWYYLMNMLHSDYSNLWGEDVAQYVKFAKAYINDPDAGAGKVFYLWRAGKHHH</sequence>
<protein>
    <recommendedName>
        <fullName evidence="1">DUF7841 domain-containing protein</fullName>
    </recommendedName>
</protein>
<accession>A0A8S5UXR1</accession>
<reference evidence="2" key="1">
    <citation type="journal article" date="2021" name="Proc. Natl. Acad. Sci. U.S.A.">
        <title>A Catalog of Tens of Thousands of Viruses from Human Metagenomes Reveals Hidden Associations with Chronic Diseases.</title>
        <authorList>
            <person name="Tisza M.J."/>
            <person name="Buck C.B."/>
        </authorList>
    </citation>
    <scope>NUCLEOTIDE SEQUENCE</scope>
    <source>
        <strain evidence="2">CtW0z17</strain>
    </source>
</reference>
<evidence type="ECO:0000313" key="2">
    <source>
        <dbReference type="EMBL" id="DAF99235.1"/>
    </source>
</evidence>
<dbReference type="InterPro" id="IPR057163">
    <property type="entry name" value="DUF7841"/>
</dbReference>
<name>A0A8S5UXR1_9CAUD</name>
<organism evidence="2">
    <name type="scientific">Podoviridae sp. ctW0z17</name>
    <dbReference type="NCBI Taxonomy" id="2825254"/>
    <lineage>
        <taxon>Viruses</taxon>
        <taxon>Duplodnaviria</taxon>
        <taxon>Heunggongvirae</taxon>
        <taxon>Uroviricota</taxon>
        <taxon>Caudoviricetes</taxon>
    </lineage>
</organism>
<evidence type="ECO:0000259" key="1">
    <source>
        <dbReference type="Pfam" id="PF25223"/>
    </source>
</evidence>